<sequence length="91" mass="9724">MTLARVHLGTAPGQYKLAFDGCSAFKRQLRSVLATPAGASLLTVTDHGTMWVEAVYPAGVPGADAWAKRAAELASEIWATLVERRTVRGRA</sequence>
<evidence type="ECO:0000313" key="1">
    <source>
        <dbReference type="EMBL" id="MBP3955449.1"/>
    </source>
</evidence>
<organism evidence="1 2">
    <name type="scientific">Gemmata palustris</name>
    <dbReference type="NCBI Taxonomy" id="2822762"/>
    <lineage>
        <taxon>Bacteria</taxon>
        <taxon>Pseudomonadati</taxon>
        <taxon>Planctomycetota</taxon>
        <taxon>Planctomycetia</taxon>
        <taxon>Gemmatales</taxon>
        <taxon>Gemmataceae</taxon>
        <taxon>Gemmata</taxon>
    </lineage>
</organism>
<gene>
    <name evidence="1" type="ORF">J8F10_09160</name>
</gene>
<proteinExistence type="predicted"/>
<dbReference type="RefSeq" id="WP_210653526.1">
    <property type="nucleotide sequence ID" value="NZ_JAGKQQ010000001.1"/>
</dbReference>
<accession>A0ABS5BNZ1</accession>
<dbReference type="EMBL" id="JAGKQQ010000001">
    <property type="protein sequence ID" value="MBP3955449.1"/>
    <property type="molecule type" value="Genomic_DNA"/>
</dbReference>
<name>A0ABS5BNZ1_9BACT</name>
<comment type="caution">
    <text evidence="1">The sequence shown here is derived from an EMBL/GenBank/DDBJ whole genome shotgun (WGS) entry which is preliminary data.</text>
</comment>
<keyword evidence="2" id="KW-1185">Reference proteome</keyword>
<reference evidence="1 2" key="1">
    <citation type="submission" date="2021-04" db="EMBL/GenBank/DDBJ databases">
        <authorList>
            <person name="Ivanova A."/>
        </authorList>
    </citation>
    <scope>NUCLEOTIDE SEQUENCE [LARGE SCALE GENOMIC DNA]</scope>
    <source>
        <strain evidence="1 2">G18</strain>
    </source>
</reference>
<evidence type="ECO:0000313" key="2">
    <source>
        <dbReference type="Proteomes" id="UP000676565"/>
    </source>
</evidence>
<protein>
    <submittedName>
        <fullName evidence="1">Uncharacterized protein</fullName>
    </submittedName>
</protein>
<dbReference type="Proteomes" id="UP000676565">
    <property type="component" value="Unassembled WGS sequence"/>
</dbReference>